<feature type="region of interest" description="Disordered" evidence="1">
    <location>
        <begin position="47"/>
        <end position="69"/>
    </location>
</feature>
<dbReference type="GO" id="GO:0005524">
    <property type="term" value="F:ATP binding"/>
    <property type="evidence" value="ECO:0007669"/>
    <property type="project" value="InterPro"/>
</dbReference>
<feature type="domain" description="Protein kinase" evidence="2">
    <location>
        <begin position="157"/>
        <end position="422"/>
    </location>
</feature>
<evidence type="ECO:0000313" key="3">
    <source>
        <dbReference type="EMBL" id="KLO09792.1"/>
    </source>
</evidence>
<protein>
    <submittedName>
        <fullName evidence="3">Kinase-like protein</fullName>
    </submittedName>
</protein>
<dbReference type="Gene3D" id="1.10.510.10">
    <property type="entry name" value="Transferase(Phosphotransferase) domain 1"/>
    <property type="match status" value="1"/>
</dbReference>
<dbReference type="PANTHER" id="PTHR44329">
    <property type="entry name" value="SERINE/THREONINE-PROTEIN KINASE TNNI3K-RELATED"/>
    <property type="match status" value="1"/>
</dbReference>
<dbReference type="SMART" id="SM00220">
    <property type="entry name" value="S_TKc"/>
    <property type="match status" value="1"/>
</dbReference>
<dbReference type="STRING" id="27342.A0A0H2RE14"/>
<dbReference type="PROSITE" id="PS50011">
    <property type="entry name" value="PROTEIN_KINASE_DOM"/>
    <property type="match status" value="1"/>
</dbReference>
<organism evidence="3 4">
    <name type="scientific">Schizopora paradoxa</name>
    <dbReference type="NCBI Taxonomy" id="27342"/>
    <lineage>
        <taxon>Eukaryota</taxon>
        <taxon>Fungi</taxon>
        <taxon>Dikarya</taxon>
        <taxon>Basidiomycota</taxon>
        <taxon>Agaricomycotina</taxon>
        <taxon>Agaricomycetes</taxon>
        <taxon>Hymenochaetales</taxon>
        <taxon>Schizoporaceae</taxon>
        <taxon>Schizopora</taxon>
    </lineage>
</organism>
<dbReference type="InterPro" id="IPR001245">
    <property type="entry name" value="Ser-Thr/Tyr_kinase_cat_dom"/>
</dbReference>
<dbReference type="EMBL" id="KQ086045">
    <property type="protein sequence ID" value="KLO09792.1"/>
    <property type="molecule type" value="Genomic_DNA"/>
</dbReference>
<dbReference type="SUPFAM" id="SSF56112">
    <property type="entry name" value="Protein kinase-like (PK-like)"/>
    <property type="match status" value="1"/>
</dbReference>
<reference evidence="3 4" key="1">
    <citation type="submission" date="2015-04" db="EMBL/GenBank/DDBJ databases">
        <title>Complete genome sequence of Schizopora paradoxa KUC8140, a cosmopolitan wood degrader in East Asia.</title>
        <authorList>
            <consortium name="DOE Joint Genome Institute"/>
            <person name="Min B."/>
            <person name="Park H."/>
            <person name="Jang Y."/>
            <person name="Kim J.-J."/>
            <person name="Kim K.H."/>
            <person name="Pangilinan J."/>
            <person name="Lipzen A."/>
            <person name="Riley R."/>
            <person name="Grigoriev I.V."/>
            <person name="Spatafora J.W."/>
            <person name="Choi I.-G."/>
        </authorList>
    </citation>
    <scope>NUCLEOTIDE SEQUENCE [LARGE SCALE GENOMIC DNA]</scope>
    <source>
        <strain evidence="3 4">KUC8140</strain>
    </source>
</reference>
<evidence type="ECO:0000256" key="1">
    <source>
        <dbReference type="SAM" id="MobiDB-lite"/>
    </source>
</evidence>
<accession>A0A0H2RE14</accession>
<evidence type="ECO:0000313" key="4">
    <source>
        <dbReference type="Proteomes" id="UP000053477"/>
    </source>
</evidence>
<dbReference type="OrthoDB" id="1668230at2759"/>
<dbReference type="GO" id="GO:0004674">
    <property type="term" value="F:protein serine/threonine kinase activity"/>
    <property type="evidence" value="ECO:0007669"/>
    <property type="project" value="TreeGrafter"/>
</dbReference>
<keyword evidence="3" id="KW-0808">Transferase</keyword>
<name>A0A0H2RE14_9AGAM</name>
<dbReference type="Pfam" id="PF07714">
    <property type="entry name" value="PK_Tyr_Ser-Thr"/>
    <property type="match status" value="1"/>
</dbReference>
<gene>
    <name evidence="3" type="ORF">SCHPADRAFT_1000033</name>
</gene>
<sequence>MIETRDPDYEIDIEVVSDENDCGNVDDGVRMTEESGNAIELEDVHTTKSVGSGQRDLHSTDMQVDNRPQPSIQARPAADISPGIHSSMFSNNSVESSLADGEDLLDVIGLRKRECVPQAEARGEEANLDQSVTSVQLLARVLATRKHLDLTNKVVVDYTAPNLRLGGNADVYQGLLVEGNGKVAVKCIRIHYDHEGKNAKHIANEIRIWSDLVHPNIMPLRGYCIDRGYPNLISDWMERGSLRDFMKRLDKRETVEMVLGIARGLAYIHSKSAVHSDVKSDNILISPDKQPLLTDFGLSRMDNISAGYTTHLSRGTTRWQAIEFFQITEDSSPNHTDKTDVWAFGMTVYELLTHKIPFYHIKNETYVMFQILGGSKPTEPSELLVDSQIDRFLWSICLKCWEKDPGLRPSMNELEDEVERFVELQRRQPLNVV</sequence>
<dbReference type="InParanoid" id="A0A0H2RE14"/>
<evidence type="ECO:0000259" key="2">
    <source>
        <dbReference type="PROSITE" id="PS50011"/>
    </source>
</evidence>
<dbReference type="InterPro" id="IPR051681">
    <property type="entry name" value="Ser/Thr_Kinases-Pseudokinases"/>
</dbReference>
<keyword evidence="4" id="KW-1185">Reference proteome</keyword>
<proteinExistence type="predicted"/>
<dbReference type="AlphaFoldDB" id="A0A0H2RE14"/>
<dbReference type="InterPro" id="IPR011009">
    <property type="entry name" value="Kinase-like_dom_sf"/>
</dbReference>
<feature type="compositionally biased region" description="Polar residues" evidence="1">
    <location>
        <begin position="60"/>
        <end position="69"/>
    </location>
</feature>
<keyword evidence="3" id="KW-0418">Kinase</keyword>
<dbReference type="PRINTS" id="PR00109">
    <property type="entry name" value="TYRKINASE"/>
</dbReference>
<dbReference type="InterPro" id="IPR000719">
    <property type="entry name" value="Prot_kinase_dom"/>
</dbReference>
<dbReference type="Proteomes" id="UP000053477">
    <property type="component" value="Unassembled WGS sequence"/>
</dbReference>